<name>A6I7Z5_RAT</name>
<dbReference type="EMBL" id="CH473956">
    <property type="protein sequence ID" value="EDM17885.1"/>
    <property type="molecule type" value="Genomic_DNA"/>
</dbReference>
<sequence length="85" mass="9795">MFSILTLFWLSGFHGPCTGVRVGDPMLKGIFSSACDQALRSQPHIRFPLPLFCQYYLGRRYARTMSSCYRHAENHVSCWHNVAQK</sequence>
<proteinExistence type="predicted"/>
<dbReference type="AlphaFoldDB" id="A6I7Z5"/>
<dbReference type="Proteomes" id="UP000234681">
    <property type="component" value="Chromosome 1"/>
</dbReference>
<feature type="chain" id="PRO_5039949831" evidence="1">
    <location>
        <begin position="20"/>
        <end position="85"/>
    </location>
</feature>
<evidence type="ECO:0000256" key="1">
    <source>
        <dbReference type="SAM" id="SignalP"/>
    </source>
</evidence>
<feature type="signal peptide" evidence="1">
    <location>
        <begin position="1"/>
        <end position="19"/>
    </location>
</feature>
<reference evidence="2 3" key="1">
    <citation type="submission" date="2005-09" db="EMBL/GenBank/DDBJ databases">
        <authorList>
            <person name="Mural R.J."/>
            <person name="Li P.W."/>
            <person name="Adams M.D."/>
            <person name="Amanatides P.G."/>
            <person name="Baden-Tillson H."/>
            <person name="Barnstead M."/>
            <person name="Chin S.H."/>
            <person name="Dew I."/>
            <person name="Evans C.A."/>
            <person name="Ferriera S."/>
            <person name="Flanigan M."/>
            <person name="Fosler C."/>
            <person name="Glodek A."/>
            <person name="Gu Z."/>
            <person name="Holt R.A."/>
            <person name="Jennings D."/>
            <person name="Kraft C.L."/>
            <person name="Lu F."/>
            <person name="Nguyen T."/>
            <person name="Nusskern D.R."/>
            <person name="Pfannkoch C.M."/>
            <person name="Sitter C."/>
            <person name="Sutton G.G."/>
            <person name="Venter J.C."/>
            <person name="Wang Z."/>
            <person name="Woodage T."/>
            <person name="Zheng X.H."/>
            <person name="Zhong F."/>
        </authorList>
    </citation>
    <scope>NUCLEOTIDE SEQUENCE [LARGE SCALE GENOMIC DNA]</scope>
    <source>
        <strain>BN</strain>
        <strain evidence="3">Sprague-Dawley</strain>
    </source>
</reference>
<evidence type="ECO:0000313" key="3">
    <source>
        <dbReference type="Proteomes" id="UP000234681"/>
    </source>
</evidence>
<evidence type="ECO:0000313" key="2">
    <source>
        <dbReference type="EMBL" id="EDM17885.1"/>
    </source>
</evidence>
<gene>
    <name evidence="2" type="ORF">rCG_40053</name>
</gene>
<keyword evidence="1" id="KW-0732">Signal</keyword>
<protein>
    <submittedName>
        <fullName evidence="2">RCG40053, isoform CRA_c</fullName>
    </submittedName>
</protein>
<organism evidence="2 3">
    <name type="scientific">Rattus norvegicus</name>
    <name type="common">Rat</name>
    <dbReference type="NCBI Taxonomy" id="10116"/>
    <lineage>
        <taxon>Eukaryota</taxon>
        <taxon>Metazoa</taxon>
        <taxon>Chordata</taxon>
        <taxon>Craniata</taxon>
        <taxon>Vertebrata</taxon>
        <taxon>Euteleostomi</taxon>
        <taxon>Mammalia</taxon>
        <taxon>Eutheria</taxon>
        <taxon>Euarchontoglires</taxon>
        <taxon>Glires</taxon>
        <taxon>Rodentia</taxon>
        <taxon>Myomorpha</taxon>
        <taxon>Muroidea</taxon>
        <taxon>Muridae</taxon>
        <taxon>Murinae</taxon>
        <taxon>Rattus</taxon>
    </lineage>
</organism>
<accession>A6I7Z5</accession>